<dbReference type="PANTHER" id="PTHR42756:SF1">
    <property type="entry name" value="TRANSCRIPTIONAL REPRESSOR OF EMRAB OPERON"/>
    <property type="match status" value="1"/>
</dbReference>
<evidence type="ECO:0000259" key="4">
    <source>
        <dbReference type="PROSITE" id="PS50995"/>
    </source>
</evidence>
<dbReference type="InterPro" id="IPR036388">
    <property type="entry name" value="WH-like_DNA-bd_sf"/>
</dbReference>
<accession>K0UPN2</accession>
<proteinExistence type="predicted"/>
<keyword evidence="2" id="KW-0238">DNA-binding</keyword>
<dbReference type="PROSITE" id="PS50995">
    <property type="entry name" value="HTH_MARR_2"/>
    <property type="match status" value="1"/>
</dbReference>
<evidence type="ECO:0000313" key="6">
    <source>
        <dbReference type="Proteomes" id="UP000006043"/>
    </source>
</evidence>
<keyword evidence="1" id="KW-0805">Transcription regulation</keyword>
<dbReference type="AlphaFoldDB" id="K0UPN2"/>
<dbReference type="GO" id="GO:0003700">
    <property type="term" value="F:DNA-binding transcription factor activity"/>
    <property type="evidence" value="ECO:0007669"/>
    <property type="project" value="InterPro"/>
</dbReference>
<evidence type="ECO:0000313" key="5">
    <source>
        <dbReference type="EMBL" id="EJZ06940.1"/>
    </source>
</evidence>
<evidence type="ECO:0000256" key="1">
    <source>
        <dbReference type="ARBA" id="ARBA00023015"/>
    </source>
</evidence>
<keyword evidence="3" id="KW-0804">Transcription</keyword>
<dbReference type="HOGENOM" id="CLU_1784734_0_0_11"/>
<dbReference type="PANTHER" id="PTHR42756">
    <property type="entry name" value="TRANSCRIPTIONAL REGULATOR, MARR"/>
    <property type="match status" value="1"/>
</dbReference>
<name>K0UPN2_MYCFO</name>
<evidence type="ECO:0000256" key="3">
    <source>
        <dbReference type="ARBA" id="ARBA00023163"/>
    </source>
</evidence>
<dbReference type="InterPro" id="IPR000835">
    <property type="entry name" value="HTH_MarR-typ"/>
</dbReference>
<evidence type="ECO:0000256" key="2">
    <source>
        <dbReference type="ARBA" id="ARBA00023125"/>
    </source>
</evidence>
<dbReference type="EMBL" id="ALQB01000173">
    <property type="protein sequence ID" value="EJZ06940.1"/>
    <property type="molecule type" value="Genomic_DNA"/>
</dbReference>
<dbReference type="InterPro" id="IPR036390">
    <property type="entry name" value="WH_DNA-bd_sf"/>
</dbReference>
<dbReference type="Pfam" id="PF12802">
    <property type="entry name" value="MarR_2"/>
    <property type="match status" value="1"/>
</dbReference>
<dbReference type="PRINTS" id="PR00598">
    <property type="entry name" value="HTHMARR"/>
</dbReference>
<protein>
    <submittedName>
        <fullName evidence="5">MarR-family regulatory protein</fullName>
    </submittedName>
</protein>
<dbReference type="Proteomes" id="UP000006043">
    <property type="component" value="Unassembled WGS sequence"/>
</dbReference>
<gene>
    <name evidence="5" type="ORF">MFORT_27156</name>
</gene>
<dbReference type="GO" id="GO:0003677">
    <property type="term" value="F:DNA binding"/>
    <property type="evidence" value="ECO:0007669"/>
    <property type="project" value="UniProtKB-KW"/>
</dbReference>
<dbReference type="SMART" id="SM00347">
    <property type="entry name" value="HTH_MARR"/>
    <property type="match status" value="1"/>
</dbReference>
<dbReference type="Gene3D" id="1.10.10.10">
    <property type="entry name" value="Winged helix-like DNA-binding domain superfamily/Winged helix DNA-binding domain"/>
    <property type="match status" value="1"/>
</dbReference>
<dbReference type="SUPFAM" id="SSF46785">
    <property type="entry name" value="Winged helix' DNA-binding domain"/>
    <property type="match status" value="1"/>
</dbReference>
<reference evidence="5 6" key="1">
    <citation type="journal article" date="2012" name="J. Bacteriol.">
        <title>Complete Genome Sequence of Mycobacterium fortuitum subsp. fortuitum Type Strain DSM46621.</title>
        <authorList>
            <person name="Ho Y.S."/>
            <person name="Adroub S.A."/>
            <person name="Aleisa F."/>
            <person name="Mahmood H."/>
            <person name="Othoum G."/>
            <person name="Rashid F."/>
            <person name="Zaher M."/>
            <person name="Ali S."/>
            <person name="Bitter W."/>
            <person name="Pain A."/>
            <person name="Abdallah A.M."/>
        </authorList>
    </citation>
    <scope>NUCLEOTIDE SEQUENCE [LARGE SCALE GENOMIC DNA]</scope>
    <source>
        <strain evidence="6">DSM46621</strain>
    </source>
</reference>
<feature type="domain" description="HTH marR-type" evidence="4">
    <location>
        <begin position="1"/>
        <end position="131"/>
    </location>
</feature>
<comment type="caution">
    <text evidence="5">The sequence shown here is derived from an EMBL/GenBank/DDBJ whole genome shotgun (WGS) entry which is preliminary data.</text>
</comment>
<organism evidence="5 6">
    <name type="scientific">Mycolicibacterium fortuitum subsp. fortuitum DSM 46621 = ATCC 6841 = JCM 6387</name>
    <dbReference type="NCBI Taxonomy" id="1214102"/>
    <lineage>
        <taxon>Bacteria</taxon>
        <taxon>Bacillati</taxon>
        <taxon>Actinomycetota</taxon>
        <taxon>Actinomycetes</taxon>
        <taxon>Mycobacteriales</taxon>
        <taxon>Mycobacteriaceae</taxon>
        <taxon>Mycolicibacterium</taxon>
    </lineage>
</organism>
<sequence>MLTFRPELPAHFSTGADKANEGSGAVTALQLGYLSALGAQGPTRPSELAESLGVTPAATTVALQRLARTGLVARTSQRSGERGVHVEITERGREERELAILKRENKTRAALSKLSVQDCEALRQAVPILRDIFSSTGIQPPTATH</sequence>